<dbReference type="SUPFAM" id="SSF63825">
    <property type="entry name" value="YWTD domain"/>
    <property type="match status" value="1"/>
</dbReference>
<feature type="non-terminal residue" evidence="1">
    <location>
        <position position="80"/>
    </location>
</feature>
<dbReference type="AlphaFoldDB" id="A0ABD3XQH6"/>
<gene>
    <name evidence="1" type="ORF">ACJMK2_000082</name>
</gene>
<proteinExistence type="predicted"/>
<organism evidence="1 2">
    <name type="scientific">Sinanodonta woodiana</name>
    <name type="common">Chinese pond mussel</name>
    <name type="synonym">Anodonta woodiana</name>
    <dbReference type="NCBI Taxonomy" id="1069815"/>
    <lineage>
        <taxon>Eukaryota</taxon>
        <taxon>Metazoa</taxon>
        <taxon>Spiralia</taxon>
        <taxon>Lophotrochozoa</taxon>
        <taxon>Mollusca</taxon>
        <taxon>Bivalvia</taxon>
        <taxon>Autobranchia</taxon>
        <taxon>Heteroconchia</taxon>
        <taxon>Palaeoheterodonta</taxon>
        <taxon>Unionida</taxon>
        <taxon>Unionoidea</taxon>
        <taxon>Unionidae</taxon>
        <taxon>Unioninae</taxon>
        <taxon>Sinanodonta</taxon>
    </lineage>
</organism>
<comment type="caution">
    <text evidence="1">The sequence shown here is derived from an EMBL/GenBank/DDBJ whole genome shotgun (WGS) entry which is preliminary data.</text>
</comment>
<sequence length="80" mass="9256">DLHPWGVVVVGDKLVITDSRSDKVRVYRRHDGTFLSLSDKLKSRPWGVCRVSDTEFCVAMRDISRVKTFRLQPTFDYCHG</sequence>
<protein>
    <submittedName>
        <fullName evidence="1">Uncharacterized protein</fullName>
    </submittedName>
</protein>
<evidence type="ECO:0000313" key="2">
    <source>
        <dbReference type="Proteomes" id="UP001634394"/>
    </source>
</evidence>
<feature type="non-terminal residue" evidence="1">
    <location>
        <position position="1"/>
    </location>
</feature>
<name>A0ABD3XQH6_SINWO</name>
<dbReference type="Proteomes" id="UP001634394">
    <property type="component" value="Unassembled WGS sequence"/>
</dbReference>
<evidence type="ECO:0000313" key="1">
    <source>
        <dbReference type="EMBL" id="KAL3887688.1"/>
    </source>
</evidence>
<accession>A0ABD3XQH6</accession>
<dbReference type="EMBL" id="JBJQND010000001">
    <property type="protein sequence ID" value="KAL3887688.1"/>
    <property type="molecule type" value="Genomic_DNA"/>
</dbReference>
<reference evidence="1 2" key="1">
    <citation type="submission" date="2024-11" db="EMBL/GenBank/DDBJ databases">
        <title>Chromosome-level genome assembly of the freshwater bivalve Anodonta woodiana.</title>
        <authorList>
            <person name="Chen X."/>
        </authorList>
    </citation>
    <scope>NUCLEOTIDE SEQUENCE [LARGE SCALE GENOMIC DNA]</scope>
    <source>
        <strain evidence="1">MN2024</strain>
        <tissue evidence="1">Gills</tissue>
    </source>
</reference>
<keyword evidence="2" id="KW-1185">Reference proteome</keyword>